<feature type="domain" description="Acetyl-coenzyme A synthetase N-terminal" evidence="4">
    <location>
        <begin position="5"/>
        <end position="57"/>
    </location>
</feature>
<dbReference type="InterPro" id="IPR020845">
    <property type="entry name" value="AMP-binding_CS"/>
</dbReference>
<proteinExistence type="inferred from homology"/>
<dbReference type="CDD" id="cd05967">
    <property type="entry name" value="PrpE"/>
    <property type="match status" value="1"/>
</dbReference>
<sequence>MSRFDEVHARSLSDPEGFWSEAAEKIDWSKPCEQVLDSSNSPYYRWFKGAELNTCYNLLDRHVEAGRGEQAAFIYDSPVTNTVEHISYSALLDRVARFAGVLDGLGIRKGDRVIIYMPMIPEAAIAMMACARIGAVHSVVFGGFAANELATRIDDCQPKAIVSASCGIEVSKVIAYKPLLDHAIELSSHKPDHCVIWQRPQAQASMLPQRDVDWKEAEAVATAKDCVPVAATDPLYILYTSGTTGQPKGIVRDNGGHAVALYWSMKHIYNVEPGEVFWAASDVGWVVGHSYIVYGPLLYGATSVLYEGKPVGTPDPGAFWRVISQHRVSVLFTAPTAFRAIRQQDPEASYIKKYDLSCFRTLFLAGERCDPDTLNWAQDKLKVPVIDHWWQTETGWSIAANCLGIEPLPVVAGSPARAVPGWDVRILGHDQKEMAAGEIGAIVCQLPLPPGTFPTLWNAPERHHKAYLSSYPGYYETGDAGYKGEDGYIYVMSRTDDIINVAGHRLSTGAMEEVLAAHEDVAECAVIGVADKLKGQLPLGFMVLSAGTEKAPAEIVSEVIRKVREEIGPVAAFKLAAVVSRLPKTRSGKILRATMRKIADGEDYKIPATIDDPAILDEITTALQEIGYGKPS</sequence>
<dbReference type="Proteomes" id="UP001069802">
    <property type="component" value="Unassembled WGS sequence"/>
</dbReference>
<dbReference type="InterPro" id="IPR032387">
    <property type="entry name" value="ACAS_N"/>
</dbReference>
<accession>A0ABT4LLK4</accession>
<dbReference type="EMBL" id="JAPWGY010000002">
    <property type="protein sequence ID" value="MCZ4280842.1"/>
    <property type="molecule type" value="Genomic_DNA"/>
</dbReference>
<organism evidence="5 6">
    <name type="scientific">Kiloniella laminariae</name>
    <dbReference type="NCBI Taxonomy" id="454162"/>
    <lineage>
        <taxon>Bacteria</taxon>
        <taxon>Pseudomonadati</taxon>
        <taxon>Pseudomonadota</taxon>
        <taxon>Alphaproteobacteria</taxon>
        <taxon>Rhodospirillales</taxon>
        <taxon>Kiloniellaceae</taxon>
        <taxon>Kiloniella</taxon>
    </lineage>
</organism>
<dbReference type="InterPro" id="IPR025110">
    <property type="entry name" value="AMP-bd_C"/>
</dbReference>
<gene>
    <name evidence="5" type="ORF">O4H49_08650</name>
</gene>
<dbReference type="InterPro" id="IPR000873">
    <property type="entry name" value="AMP-dep_synth/lig_dom"/>
</dbReference>
<dbReference type="Pfam" id="PF13193">
    <property type="entry name" value="AMP-binding_C"/>
    <property type="match status" value="1"/>
</dbReference>
<reference evidence="5" key="1">
    <citation type="submission" date="2022-12" db="EMBL/GenBank/DDBJ databases">
        <title>Bacterial isolates from different developmental stages of Nematostella vectensis.</title>
        <authorList>
            <person name="Fraune S."/>
        </authorList>
    </citation>
    <scope>NUCLEOTIDE SEQUENCE</scope>
    <source>
        <strain evidence="5">G21630-S1</strain>
    </source>
</reference>
<comment type="similarity">
    <text evidence="1">Belongs to the ATP-dependent AMP-binding enzyme family.</text>
</comment>
<feature type="domain" description="AMP-binding enzyme C-terminal" evidence="3">
    <location>
        <begin position="511"/>
        <end position="589"/>
    </location>
</feature>
<dbReference type="Pfam" id="PF00501">
    <property type="entry name" value="AMP-binding"/>
    <property type="match status" value="1"/>
</dbReference>
<name>A0ABT4LLK4_9PROT</name>
<evidence type="ECO:0000259" key="2">
    <source>
        <dbReference type="Pfam" id="PF00501"/>
    </source>
</evidence>
<dbReference type="PANTHER" id="PTHR43347">
    <property type="entry name" value="ACYL-COA SYNTHETASE"/>
    <property type="match status" value="1"/>
</dbReference>
<protein>
    <submittedName>
        <fullName evidence="5">Propionyl-CoA synthetase</fullName>
    </submittedName>
</protein>
<evidence type="ECO:0000259" key="3">
    <source>
        <dbReference type="Pfam" id="PF13193"/>
    </source>
</evidence>
<dbReference type="Gene3D" id="3.40.50.12780">
    <property type="entry name" value="N-terminal domain of ligase-like"/>
    <property type="match status" value="1"/>
</dbReference>
<dbReference type="SUPFAM" id="SSF56801">
    <property type="entry name" value="Acetyl-CoA synthetase-like"/>
    <property type="match status" value="1"/>
</dbReference>
<keyword evidence="6" id="KW-1185">Reference proteome</keyword>
<dbReference type="Gene3D" id="3.30.300.30">
    <property type="match status" value="1"/>
</dbReference>
<evidence type="ECO:0000313" key="6">
    <source>
        <dbReference type="Proteomes" id="UP001069802"/>
    </source>
</evidence>
<dbReference type="InterPro" id="IPR045851">
    <property type="entry name" value="AMP-bd_C_sf"/>
</dbReference>
<dbReference type="Pfam" id="PF16177">
    <property type="entry name" value="ACAS_N"/>
    <property type="match status" value="1"/>
</dbReference>
<dbReference type="RefSeq" id="WP_269423015.1">
    <property type="nucleotide sequence ID" value="NZ_JAPWGY010000002.1"/>
</dbReference>
<dbReference type="PANTHER" id="PTHR43347:SF3">
    <property type="entry name" value="ACYL-COA SYNTHETASE SHORT-CHAIN FAMILY MEMBER 3, MITOCHONDRIAL"/>
    <property type="match status" value="1"/>
</dbReference>
<dbReference type="InterPro" id="IPR042099">
    <property type="entry name" value="ANL_N_sf"/>
</dbReference>
<comment type="caution">
    <text evidence="5">The sequence shown here is derived from an EMBL/GenBank/DDBJ whole genome shotgun (WGS) entry which is preliminary data.</text>
</comment>
<evidence type="ECO:0000259" key="4">
    <source>
        <dbReference type="Pfam" id="PF16177"/>
    </source>
</evidence>
<evidence type="ECO:0000256" key="1">
    <source>
        <dbReference type="ARBA" id="ARBA00006432"/>
    </source>
</evidence>
<dbReference type="PROSITE" id="PS00455">
    <property type="entry name" value="AMP_BINDING"/>
    <property type="match status" value="1"/>
</dbReference>
<feature type="domain" description="AMP-dependent synthetase/ligase" evidence="2">
    <location>
        <begin position="66"/>
        <end position="444"/>
    </location>
</feature>
<evidence type="ECO:0000313" key="5">
    <source>
        <dbReference type="EMBL" id="MCZ4280842.1"/>
    </source>
</evidence>